<dbReference type="Proteomes" id="UP000617041">
    <property type="component" value="Unassembled WGS sequence"/>
</dbReference>
<keyword evidence="3" id="KW-1185">Reference proteome</keyword>
<gene>
    <name evidence="2" type="ORF">I8E28_03355</name>
</gene>
<feature type="signal peptide" evidence="1">
    <location>
        <begin position="1"/>
        <end position="25"/>
    </location>
</feature>
<dbReference type="InterPro" id="IPR021409">
    <property type="entry name" value="DUF3047"/>
</dbReference>
<protein>
    <submittedName>
        <fullName evidence="2">DUF3047 domain-containing protein</fullName>
    </submittedName>
</protein>
<sequence>MTLLPARFRLPLPAALIALLVAGCATTPREPSSWTESAWGQASRLGSGAEAEPDAQWVHQRLPGKAAVLFAPGREDGREALLAKSDSAASVLRHRVRIDPADLDRLRFSWKVPQLIADADVGRKDSDDSPVRVILAFEGDRSRFSARDAMLSELMRAVTGEEMPYATLMYVWCNKRPPGTVVTSPRTDRIRKMVLESGPGRLNQWLDYERDIRADFERAFGEAPGALVGIAIMTDSDNTRSATKAWYGPVRVTTSAPR</sequence>
<dbReference type="EMBL" id="JAEDAO010000001">
    <property type="protein sequence ID" value="MBK0391616.1"/>
    <property type="molecule type" value="Genomic_DNA"/>
</dbReference>
<reference evidence="2" key="1">
    <citation type="submission" date="2020-12" db="EMBL/GenBank/DDBJ databases">
        <title>Ramlibacter sp. nov., isolated from a freshwater alga, Cryptomonas.</title>
        <authorList>
            <person name="Kim H.M."/>
            <person name="Jeon C.O."/>
        </authorList>
    </citation>
    <scope>NUCLEOTIDE SEQUENCE</scope>
    <source>
        <strain evidence="2">CrO1</strain>
    </source>
</reference>
<feature type="chain" id="PRO_5037020732" evidence="1">
    <location>
        <begin position="26"/>
        <end position="258"/>
    </location>
</feature>
<evidence type="ECO:0000313" key="2">
    <source>
        <dbReference type="EMBL" id="MBK0391616.1"/>
    </source>
</evidence>
<dbReference type="AlphaFoldDB" id="A0A934UQA3"/>
<keyword evidence="1" id="KW-0732">Signal</keyword>
<dbReference type="PROSITE" id="PS51257">
    <property type="entry name" value="PROKAR_LIPOPROTEIN"/>
    <property type="match status" value="1"/>
</dbReference>
<name>A0A934UQA3_9BURK</name>
<dbReference type="Pfam" id="PF11249">
    <property type="entry name" value="DUF3047"/>
    <property type="match status" value="1"/>
</dbReference>
<accession>A0A934UQA3</accession>
<organism evidence="2 3">
    <name type="scientific">Ramlibacter algicola</name>
    <dbReference type="NCBI Taxonomy" id="2795217"/>
    <lineage>
        <taxon>Bacteria</taxon>
        <taxon>Pseudomonadati</taxon>
        <taxon>Pseudomonadota</taxon>
        <taxon>Betaproteobacteria</taxon>
        <taxon>Burkholderiales</taxon>
        <taxon>Comamonadaceae</taxon>
        <taxon>Ramlibacter</taxon>
    </lineage>
</organism>
<evidence type="ECO:0000256" key="1">
    <source>
        <dbReference type="SAM" id="SignalP"/>
    </source>
</evidence>
<comment type="caution">
    <text evidence="2">The sequence shown here is derived from an EMBL/GenBank/DDBJ whole genome shotgun (WGS) entry which is preliminary data.</text>
</comment>
<proteinExistence type="predicted"/>
<evidence type="ECO:0000313" key="3">
    <source>
        <dbReference type="Proteomes" id="UP000617041"/>
    </source>
</evidence>